<organism evidence="10 11">
    <name type="scientific">Gemmata obscuriglobus</name>
    <dbReference type="NCBI Taxonomy" id="114"/>
    <lineage>
        <taxon>Bacteria</taxon>
        <taxon>Pseudomonadati</taxon>
        <taxon>Planctomycetota</taxon>
        <taxon>Planctomycetia</taxon>
        <taxon>Gemmatales</taxon>
        <taxon>Gemmataceae</taxon>
        <taxon>Gemmata</taxon>
    </lineage>
</organism>
<gene>
    <name evidence="7 10" type="primary">recO</name>
    <name evidence="10" type="ORF">C1280_15940</name>
</gene>
<keyword evidence="4 7" id="KW-0233">DNA recombination</keyword>
<dbReference type="Proteomes" id="UP000245802">
    <property type="component" value="Chromosome"/>
</dbReference>
<dbReference type="GO" id="GO:0006310">
    <property type="term" value="P:DNA recombination"/>
    <property type="evidence" value="ECO:0007669"/>
    <property type="project" value="UniProtKB-UniRule"/>
</dbReference>
<dbReference type="PANTHER" id="PTHR33991:SF1">
    <property type="entry name" value="DNA REPAIR PROTEIN RECO"/>
    <property type="match status" value="1"/>
</dbReference>
<evidence type="ECO:0000256" key="8">
    <source>
        <dbReference type="SAM" id="MobiDB-lite"/>
    </source>
</evidence>
<proteinExistence type="inferred from homology"/>
<evidence type="ECO:0000256" key="3">
    <source>
        <dbReference type="ARBA" id="ARBA00022763"/>
    </source>
</evidence>
<evidence type="ECO:0000259" key="9">
    <source>
        <dbReference type="Pfam" id="PF11967"/>
    </source>
</evidence>
<name>A0A2Z3H0F3_9BACT</name>
<keyword evidence="11" id="KW-1185">Reference proteome</keyword>
<dbReference type="PANTHER" id="PTHR33991">
    <property type="entry name" value="DNA REPAIR PROTEIN RECO"/>
    <property type="match status" value="1"/>
</dbReference>
<reference evidence="10 11" key="1">
    <citation type="submission" date="2018-01" db="EMBL/GenBank/DDBJ databases">
        <title>G. obscuriglobus.</title>
        <authorList>
            <person name="Franke J."/>
            <person name="Blomberg W."/>
            <person name="Selmecki A."/>
        </authorList>
    </citation>
    <scope>NUCLEOTIDE SEQUENCE [LARGE SCALE GENOMIC DNA]</scope>
    <source>
        <strain evidence="10 11">DSM 5831</strain>
    </source>
</reference>
<dbReference type="EMBL" id="CP025958">
    <property type="protein sequence ID" value="AWM38331.1"/>
    <property type="molecule type" value="Genomic_DNA"/>
</dbReference>
<comment type="function">
    <text evidence="7">Involved in DNA repair and RecF pathway recombination.</text>
</comment>
<dbReference type="Gene3D" id="1.20.1440.120">
    <property type="entry name" value="Recombination protein O, C-terminal domain"/>
    <property type="match status" value="2"/>
</dbReference>
<keyword evidence="5 7" id="KW-0234">DNA repair</keyword>
<evidence type="ECO:0000256" key="1">
    <source>
        <dbReference type="ARBA" id="ARBA00007452"/>
    </source>
</evidence>
<evidence type="ECO:0000256" key="5">
    <source>
        <dbReference type="ARBA" id="ARBA00023204"/>
    </source>
</evidence>
<dbReference type="Pfam" id="PF11967">
    <property type="entry name" value="RecO_N"/>
    <property type="match status" value="1"/>
</dbReference>
<accession>A0A2Z3H0F3</accession>
<feature type="domain" description="DNA replication/recombination mediator RecO N-terminal" evidence="9">
    <location>
        <begin position="13"/>
        <end position="87"/>
    </location>
</feature>
<dbReference type="NCBIfam" id="TIGR00613">
    <property type="entry name" value="reco"/>
    <property type="match status" value="1"/>
</dbReference>
<dbReference type="InterPro" id="IPR012340">
    <property type="entry name" value="NA-bd_OB-fold"/>
</dbReference>
<dbReference type="GO" id="GO:0043590">
    <property type="term" value="C:bacterial nucleoid"/>
    <property type="evidence" value="ECO:0007669"/>
    <property type="project" value="TreeGrafter"/>
</dbReference>
<dbReference type="InterPro" id="IPR022572">
    <property type="entry name" value="DNA_rep/recomb_RecO_N"/>
</dbReference>
<dbReference type="SUPFAM" id="SSF50249">
    <property type="entry name" value="Nucleic acid-binding proteins"/>
    <property type="match status" value="1"/>
</dbReference>
<evidence type="ECO:0000256" key="2">
    <source>
        <dbReference type="ARBA" id="ARBA00021310"/>
    </source>
</evidence>
<dbReference type="OrthoDB" id="9797083at2"/>
<evidence type="ECO:0000256" key="6">
    <source>
        <dbReference type="ARBA" id="ARBA00033409"/>
    </source>
</evidence>
<evidence type="ECO:0000313" key="10">
    <source>
        <dbReference type="EMBL" id="AWM38331.1"/>
    </source>
</evidence>
<dbReference type="SUPFAM" id="SSF57863">
    <property type="entry name" value="ArfGap/RecO-like zinc finger"/>
    <property type="match status" value="1"/>
</dbReference>
<protein>
    <recommendedName>
        <fullName evidence="2 7">DNA repair protein RecO</fullName>
    </recommendedName>
    <alternativeName>
        <fullName evidence="6 7">Recombination protein O</fullName>
    </alternativeName>
</protein>
<dbReference type="InterPro" id="IPR042242">
    <property type="entry name" value="RecO_C"/>
</dbReference>
<evidence type="ECO:0000313" key="11">
    <source>
        <dbReference type="Proteomes" id="UP000245802"/>
    </source>
</evidence>
<evidence type="ECO:0000256" key="7">
    <source>
        <dbReference type="HAMAP-Rule" id="MF_00201"/>
    </source>
</evidence>
<dbReference type="InterPro" id="IPR037278">
    <property type="entry name" value="ARFGAP/RecO"/>
</dbReference>
<sequence>MTLSESRPVQSEKALAIVTRGTDWSETSRITTLFTREFGKIRALAKGGRRLKSNFDVAFDLLTVCEVVFIRKASGLELLTEARMNEQFPALRKNLPALYAGYYVAELLAEGLQDYDPHPVLFDAALAILRALGRTAVFYPEREGSTGAEEEGAVREGEGAPVSQAAGADSPVELGPEVNGARSVERTAPLRTEAGGGKGSLLATVSAFELVWLQELGYSPRLDACATCGRERLSPTARAFFSPLAGGVLCPECGPAVADRRMVSGDALLCIRDLTARGAETALPDETRAEVRQVLGYAVSCVLGRRPRMLNYVDAR</sequence>
<evidence type="ECO:0000256" key="4">
    <source>
        <dbReference type="ARBA" id="ARBA00023172"/>
    </source>
</evidence>
<dbReference type="KEGG" id="gog:C1280_15940"/>
<comment type="similarity">
    <text evidence="1 7">Belongs to the RecO family.</text>
</comment>
<dbReference type="HAMAP" id="MF_00201">
    <property type="entry name" value="RecO"/>
    <property type="match status" value="1"/>
</dbReference>
<dbReference type="Pfam" id="PF02565">
    <property type="entry name" value="RecO_C"/>
    <property type="match status" value="2"/>
</dbReference>
<feature type="region of interest" description="Disordered" evidence="8">
    <location>
        <begin position="143"/>
        <end position="171"/>
    </location>
</feature>
<dbReference type="Gene3D" id="2.40.50.140">
    <property type="entry name" value="Nucleic acid-binding proteins"/>
    <property type="match status" value="1"/>
</dbReference>
<dbReference type="InterPro" id="IPR003717">
    <property type="entry name" value="RecO"/>
</dbReference>
<dbReference type="GO" id="GO:0006302">
    <property type="term" value="P:double-strand break repair"/>
    <property type="evidence" value="ECO:0007669"/>
    <property type="project" value="TreeGrafter"/>
</dbReference>
<keyword evidence="3 7" id="KW-0227">DNA damage</keyword>
<dbReference type="AlphaFoldDB" id="A0A2Z3H0F3"/>